<name>A0A776AJ64_9PLEO</name>
<keyword evidence="3" id="KW-0808">Transferase</keyword>
<dbReference type="PANTHER" id="PTHR43775:SF29">
    <property type="entry name" value="ASPERFURANONE POLYKETIDE SYNTHASE AFOG-RELATED"/>
    <property type="match status" value="1"/>
</dbReference>
<dbReference type="InterPro" id="IPR014043">
    <property type="entry name" value="Acyl_transferase_dom"/>
</dbReference>
<dbReference type="Pfam" id="PF08240">
    <property type="entry name" value="ADH_N"/>
    <property type="match status" value="1"/>
</dbReference>
<dbReference type="Pfam" id="PF08242">
    <property type="entry name" value="Methyltransf_12"/>
    <property type="match status" value="1"/>
</dbReference>
<dbReference type="Pfam" id="PF00698">
    <property type="entry name" value="Acyl_transf_1"/>
    <property type="match status" value="1"/>
</dbReference>
<gene>
    <name evidence="11" type="ORF">PTTW11_05617</name>
</gene>
<dbReference type="SMART" id="SM00822">
    <property type="entry name" value="PKS_KR"/>
    <property type="match status" value="1"/>
</dbReference>
<evidence type="ECO:0000256" key="4">
    <source>
        <dbReference type="ARBA" id="ARBA00022857"/>
    </source>
</evidence>
<dbReference type="Gene3D" id="3.40.47.10">
    <property type="match status" value="1"/>
</dbReference>
<dbReference type="SMART" id="SM00827">
    <property type="entry name" value="PKS_AT"/>
    <property type="match status" value="1"/>
</dbReference>
<dbReference type="SUPFAM" id="SSF52151">
    <property type="entry name" value="FabD/lysophospholipase-like"/>
    <property type="match status" value="1"/>
</dbReference>
<dbReference type="InterPro" id="IPR036736">
    <property type="entry name" value="ACP-like_sf"/>
</dbReference>
<dbReference type="CDD" id="cd02440">
    <property type="entry name" value="AdoMet_MTases"/>
    <property type="match status" value="1"/>
</dbReference>
<dbReference type="InterPro" id="IPR014030">
    <property type="entry name" value="Ketoacyl_synth_N"/>
</dbReference>
<dbReference type="GO" id="GO:0044550">
    <property type="term" value="P:secondary metabolite biosynthetic process"/>
    <property type="evidence" value="ECO:0007669"/>
    <property type="project" value="UniProtKB-ARBA"/>
</dbReference>
<evidence type="ECO:0000256" key="3">
    <source>
        <dbReference type="ARBA" id="ARBA00022679"/>
    </source>
</evidence>
<dbReference type="CDD" id="cd05195">
    <property type="entry name" value="enoyl_red"/>
    <property type="match status" value="1"/>
</dbReference>
<dbReference type="InterPro" id="IPR002364">
    <property type="entry name" value="Quin_OxRdtase/zeta-crystal_CS"/>
</dbReference>
<dbReference type="SUPFAM" id="SSF53335">
    <property type="entry name" value="S-adenosyl-L-methionine-dependent methyltransferases"/>
    <property type="match status" value="1"/>
</dbReference>
<dbReference type="Pfam" id="PF00109">
    <property type="entry name" value="ketoacyl-synt"/>
    <property type="match status" value="1"/>
</dbReference>
<dbReference type="Pfam" id="PF02801">
    <property type="entry name" value="Ketoacyl-synt_C"/>
    <property type="match status" value="1"/>
</dbReference>
<dbReference type="GO" id="GO:0006633">
    <property type="term" value="P:fatty acid biosynthetic process"/>
    <property type="evidence" value="ECO:0007669"/>
    <property type="project" value="InterPro"/>
</dbReference>
<keyword evidence="2" id="KW-0597">Phosphoprotein</keyword>
<keyword evidence="4" id="KW-0521">NADP</keyword>
<dbReference type="InterPro" id="IPR013154">
    <property type="entry name" value="ADH-like_N"/>
</dbReference>
<feature type="region of interest" description="C-terminal hotdog fold" evidence="8">
    <location>
        <begin position="1161"/>
        <end position="1318"/>
    </location>
</feature>
<dbReference type="Gene3D" id="3.40.50.720">
    <property type="entry name" value="NAD(P)-binding Rossmann-like Domain"/>
    <property type="match status" value="1"/>
</dbReference>
<dbReference type="InterPro" id="IPR036291">
    <property type="entry name" value="NAD(P)-bd_dom_sf"/>
</dbReference>
<keyword evidence="1" id="KW-0596">Phosphopantetheine</keyword>
<dbReference type="InterPro" id="IPR013217">
    <property type="entry name" value="Methyltransf_12"/>
</dbReference>
<dbReference type="Pfam" id="PF14765">
    <property type="entry name" value="PS-DH"/>
    <property type="match status" value="1"/>
</dbReference>
<dbReference type="InterPro" id="IPR013149">
    <property type="entry name" value="ADH-like_C"/>
</dbReference>
<dbReference type="FunFam" id="3.40.50.720:FF:000209">
    <property type="entry name" value="Polyketide synthase Pks12"/>
    <property type="match status" value="1"/>
</dbReference>
<sequence>MEQDKIAPIAIVGINLKFPGDAVSPEAFWELIYNARSAVSEVPVSRFNINSFYHPDPSRLDSIRVRNAHFMKEDPRAFDAPFFSMSPAEASVLDPQQRGLLEGAYHTFENAGIPIEQIAGSATSVFCASFGRDSDAIVGRDPEFQSRYQATGSGSSMLSNRISHFYDLRGPSLTVDTACSSGLYAFHLACQSLLRGESEMSLVGGSNTYITPECMSFPLSNAGFLSPDGRSYSFDHRANGYGRGEGYGFILLKPLAHALRDGDVIRSVVRATGVNQDGRTPSITQPSGDAQIELIQKTYENGGLDLANTEFVEAHGTGTIVGDPIEAGAIGSVFRQHRSRPIYVGSIKSNIGHLEGASGLAGILKTVLALEHGIIPPNANFEKVNPAIDIAALNVQFPHEPVPWPPCKVRRASISSFGYGGSNAHVVLDDAFNYLRSRGLVGFHRSVGLSGAEVNGVNGVKLQASNGVSLNHVHSDGTEVNAMYSTDINGNGATTGNSNMVNINVTHANIDNVDAYGIIPLSAADEDGPYRQAEALEEFLAALPRESKTKDFLSDLVHTLTTRRSLLNWRASAVIKSAPDAIHSLKHALTPANLSLSFKVPELSFLFTGQGAQHARMGLGLLSYSAFRNSIHGCDASLKSLGCTWSILVEELEKPDILTNIHAPGISQPVCTAIQVALVDLLRSWGVIPVSVCGHSSGEIAAAYSAGALNRESAWKIAYFRGVIAEKLVADTACSPTTMMSVGLSEQGVLPYLTGTGVSVACINSPNNITLSGELAAIEGLRKTFEEKEIFVKTLAVKIAYHSKIMAVGAIEYRDLIGHIETPAQHDLGIYQSIAFYSSVSGEKIDLQELRTPEYWVQNLVCPVQFNRAVATLVSSSEGGKQSTHFLIELGPQAALRRPVKDSLDPVLEKERWRYTSLLNRSSEDVHSILEAVGQLWSCGAGVNLAAVNQASLHSKRAPHLLVDLPSYPFCRTREYWDESRLSRNYAFRPYRRHSLLGLREKDWNSNEPSWKHEIRIAENPWIVDHALNGSPLYPGAGMLVMAIEAVRQLAGPNEHRISGYRLRNVRFLRAITVNRSERGSEARIQMRPRKQATNNTNLTWYDWRIYTTADDEWIECAYGSVMAEVDPDANPEQAEASSARRLRFIQDLRREHEADAEKCSLGVYHTQLYQNMAKFSGFDYGPYFQQLRNISYDRSGHASATLALRGYSETMPYAHEDPCVIHPTTLDAICHLQMVALSKGGWQPIPTMMFSHLKDLWVSHKLFTAESNAQIRAATHETMRSFREAECKTVVLLADSLEPVLVAEGQRGTAITSFSRSSNSDSDDSASRMSYDISYQPDLSLLTMKETQDYLMSTFNDPRYRPPPKANVDHGDAISLYFVESVLKQLEIDGPQHYEDHFERYVAWMRRVAANRHKWTLESRGLGHMDIQEILREADNEPTQRLAKKVGENLYQILKGKANALQIIFEGGLADAFYHSEMFSVSYRKVGAYVSIMAHRNPQLRVLEIGAGTGSSTAQILPYLVLHEGGGKESVRFEEYAYTDISPGFFEKAKERFANVASHMRFQKLDLEYDPCSQGFAEASYDVIVAGNVLHATTDLIQTLQYVKKLLRPGGKLIMGETTNLDNVRDGLVFGLLPGWWLRKEQWWSTNEEYQDQGPLLTEEQWARVLPEAGFSGLEMVFRDHEQQPHHRVSILVSSVAEEPVESLLSLRGPTNILINSSSSNQKALAEDLQKNIANRTECAVPPEIIDFHTASDIDFKDTTVISLLELDGSVLSKIGELDFEIVKRLCLGSQLVLWLNGDASPEARDPEADIAIGFGRTVCSERGDQNFINLSLERPTQRLHQCVDATLRVLRNACSSFDRVQESEYSEKNGVVRIPRVVPMAYLNDLIIERSRQPDDQTYVVGDKGPTPRFNLTIETPGLLDTLYYAEPLDSHADLKEGEVEIEVRATSLNFKDVMIALGQIPGKGFGFDGSGIISRTRPGSEFSVGDRVIYCSSAGGGFGTFVQCSELQTEKIPASMPFDVAAAIPAVYSTVVYSLDYIARLREGDYILIHAGAGGVGQAAIQLAKIRGAKIFVTVGNQSKRQLVKDLYGLTDSQIFYSRDKTFAEDIRNATDGRGVDVVLNSLGGELLQETWNCIAPFGRFVDIGKADIIANNMLPMGPFDRNVTFSAVDLVVVHEQAKPLMKKIMHDVLRLFEEHPLLHEPKPLHVFAPSRIEEAMRYLQGGKNTGKVVVDFTLSGDKVKFRPALKPAYSFSDLATYVISGGLGGLGREIVRWMVGRGARNFLLLTSSGAEGKPDALKFIKEVEDMGVKIMAPACDITNRKLFEGTLQRVSKEMPPIKGCIQAAMVLRDDMLMNMSANGFHAAMDPKTIGSWNLHELLPADLDFFILLSSFCGIIGNRGQCNYSAGNTFKDALARHRTSKGQRAVSVDLALIAEAGWANQNYKIVTESLRVGHGGVKQEQLMAMLDALCDPTYDCAQFAQVVNVIDSPEELYRMTQEDRLAWMTKPLFNNLLRIGEARLGTNATIEKNDDGAVDYVALVKAAATPEEAGEIVAQGLVQKLAKSLSVPPEHLDVQKPAFVLGVDSLIAVEVRYWFMKQICVEVAVFNIMKKQSLLELCKQVAIQAIQGKE</sequence>
<dbReference type="InterPro" id="IPR016035">
    <property type="entry name" value="Acyl_Trfase/lysoPLipase"/>
</dbReference>
<dbReference type="PROSITE" id="PS52019">
    <property type="entry name" value="PKS_MFAS_DH"/>
    <property type="match status" value="1"/>
</dbReference>
<keyword evidence="5" id="KW-0560">Oxidoreductase</keyword>
<evidence type="ECO:0000313" key="12">
    <source>
        <dbReference type="Proteomes" id="UP000472372"/>
    </source>
</evidence>
<dbReference type="CDD" id="cd00833">
    <property type="entry name" value="PKS"/>
    <property type="match status" value="1"/>
</dbReference>
<dbReference type="EMBL" id="HG992981">
    <property type="protein sequence ID" value="CAE7174347.1"/>
    <property type="molecule type" value="Genomic_DNA"/>
</dbReference>
<dbReference type="Pfam" id="PF16197">
    <property type="entry name" value="KAsynt_C_assoc"/>
    <property type="match status" value="1"/>
</dbReference>
<evidence type="ECO:0000256" key="6">
    <source>
        <dbReference type="ARBA" id="ARBA00023268"/>
    </source>
</evidence>
<dbReference type="Gene3D" id="3.40.366.10">
    <property type="entry name" value="Malonyl-Coenzyme A Acyl Carrier Protein, domain 2"/>
    <property type="match status" value="1"/>
</dbReference>
<dbReference type="SMART" id="SM00826">
    <property type="entry name" value="PKS_DH"/>
    <property type="match status" value="1"/>
</dbReference>
<dbReference type="InterPro" id="IPR016036">
    <property type="entry name" value="Malonyl_transacylase_ACP-bd"/>
</dbReference>
<dbReference type="PROSITE" id="PS01162">
    <property type="entry name" value="QOR_ZETA_CRYSTAL"/>
    <property type="match status" value="1"/>
</dbReference>
<evidence type="ECO:0000256" key="8">
    <source>
        <dbReference type="PROSITE-ProRule" id="PRU01363"/>
    </source>
</evidence>
<dbReference type="PANTHER" id="PTHR43775">
    <property type="entry name" value="FATTY ACID SYNTHASE"/>
    <property type="match status" value="1"/>
</dbReference>
<dbReference type="PROSITE" id="PS00606">
    <property type="entry name" value="KS3_1"/>
    <property type="match status" value="1"/>
</dbReference>
<dbReference type="InterPro" id="IPR049551">
    <property type="entry name" value="PKS_DH_C"/>
</dbReference>
<dbReference type="Gene3D" id="3.10.129.110">
    <property type="entry name" value="Polyketide synthase dehydratase"/>
    <property type="match status" value="1"/>
</dbReference>
<dbReference type="SUPFAM" id="SSF47336">
    <property type="entry name" value="ACP-like"/>
    <property type="match status" value="1"/>
</dbReference>
<feature type="domain" description="PKS/mFAS DH" evidence="10">
    <location>
        <begin position="994"/>
        <end position="1318"/>
    </location>
</feature>
<dbReference type="Gene3D" id="3.90.180.10">
    <property type="entry name" value="Medium-chain alcohol dehydrogenases, catalytic domain"/>
    <property type="match status" value="1"/>
</dbReference>
<dbReference type="GO" id="GO:0004315">
    <property type="term" value="F:3-oxoacyl-[acyl-carrier-protein] synthase activity"/>
    <property type="evidence" value="ECO:0007669"/>
    <property type="project" value="InterPro"/>
</dbReference>
<feature type="region of interest" description="N-terminal hotdog fold" evidence="8">
    <location>
        <begin position="994"/>
        <end position="1129"/>
    </location>
</feature>
<dbReference type="InterPro" id="IPR049900">
    <property type="entry name" value="PKS_mFAS_DH"/>
</dbReference>
<evidence type="ECO:0000256" key="1">
    <source>
        <dbReference type="ARBA" id="ARBA00022450"/>
    </source>
</evidence>
<dbReference type="SUPFAM" id="SSF53901">
    <property type="entry name" value="Thiolase-like"/>
    <property type="match status" value="1"/>
</dbReference>
<dbReference type="SUPFAM" id="SSF55048">
    <property type="entry name" value="Probable ACP-binding domain of malonyl-CoA ACP transacylase"/>
    <property type="match status" value="1"/>
</dbReference>
<dbReference type="SMART" id="SM00829">
    <property type="entry name" value="PKS_ER"/>
    <property type="match status" value="1"/>
</dbReference>
<dbReference type="Gene3D" id="3.30.70.3290">
    <property type="match status" value="1"/>
</dbReference>
<evidence type="ECO:0000256" key="5">
    <source>
        <dbReference type="ARBA" id="ARBA00023002"/>
    </source>
</evidence>
<feature type="domain" description="Ketosynthase family 3 (KS3)" evidence="9">
    <location>
        <begin position="6"/>
        <end position="430"/>
    </location>
</feature>
<dbReference type="Pfam" id="PF21089">
    <property type="entry name" value="PKS_DH_N"/>
    <property type="match status" value="1"/>
</dbReference>
<accession>A0A776AJ64</accession>
<dbReference type="Gene3D" id="1.10.1200.10">
    <property type="entry name" value="ACP-like"/>
    <property type="match status" value="1"/>
</dbReference>
<keyword evidence="7" id="KW-0012">Acyltransferase</keyword>
<dbReference type="InterPro" id="IPR014031">
    <property type="entry name" value="Ketoacyl_synth_C"/>
</dbReference>
<dbReference type="GO" id="GO:0008270">
    <property type="term" value="F:zinc ion binding"/>
    <property type="evidence" value="ECO:0007669"/>
    <property type="project" value="InterPro"/>
</dbReference>
<dbReference type="SUPFAM" id="SSF50129">
    <property type="entry name" value="GroES-like"/>
    <property type="match status" value="1"/>
</dbReference>
<dbReference type="Pfam" id="PF00107">
    <property type="entry name" value="ADH_zinc_N"/>
    <property type="match status" value="1"/>
</dbReference>
<evidence type="ECO:0000259" key="9">
    <source>
        <dbReference type="PROSITE" id="PS52004"/>
    </source>
</evidence>
<dbReference type="InterPro" id="IPR020843">
    <property type="entry name" value="ER"/>
</dbReference>
<dbReference type="InterPro" id="IPR013968">
    <property type="entry name" value="PKS_KR"/>
</dbReference>
<evidence type="ECO:0000256" key="2">
    <source>
        <dbReference type="ARBA" id="ARBA00022553"/>
    </source>
</evidence>
<dbReference type="InterPro" id="IPR057326">
    <property type="entry name" value="KR_dom"/>
</dbReference>
<dbReference type="InterPro" id="IPR042104">
    <property type="entry name" value="PKS_dehydratase_sf"/>
</dbReference>
<dbReference type="InterPro" id="IPR050091">
    <property type="entry name" value="PKS_NRPS_Biosynth_Enz"/>
</dbReference>
<proteinExistence type="predicted"/>
<dbReference type="InterPro" id="IPR018201">
    <property type="entry name" value="Ketoacyl_synth_AS"/>
</dbReference>
<feature type="active site" description="Proton acceptor; for dehydratase activity" evidence="8">
    <location>
        <position position="1026"/>
    </location>
</feature>
<dbReference type="SUPFAM" id="SSF51735">
    <property type="entry name" value="NAD(P)-binding Rossmann-fold domains"/>
    <property type="match status" value="2"/>
</dbReference>
<dbReference type="Proteomes" id="UP000472372">
    <property type="component" value="Chromosome 5"/>
</dbReference>
<dbReference type="InterPro" id="IPR029063">
    <property type="entry name" value="SAM-dependent_MTases_sf"/>
</dbReference>
<dbReference type="InterPro" id="IPR032821">
    <property type="entry name" value="PKS_assoc"/>
</dbReference>
<organism evidence="11 12">
    <name type="scientific">Pyrenophora teres f. teres</name>
    <dbReference type="NCBI Taxonomy" id="97479"/>
    <lineage>
        <taxon>Eukaryota</taxon>
        <taxon>Fungi</taxon>
        <taxon>Dikarya</taxon>
        <taxon>Ascomycota</taxon>
        <taxon>Pezizomycotina</taxon>
        <taxon>Dothideomycetes</taxon>
        <taxon>Pleosporomycetidae</taxon>
        <taxon>Pleosporales</taxon>
        <taxon>Pleosporineae</taxon>
        <taxon>Pleosporaceae</taxon>
        <taxon>Pyrenophora</taxon>
    </lineage>
</organism>
<protein>
    <submittedName>
        <fullName evidence="11">Polyketide synthase</fullName>
    </submittedName>
</protein>
<dbReference type="GO" id="GO:0004312">
    <property type="term" value="F:fatty acid synthase activity"/>
    <property type="evidence" value="ECO:0007669"/>
    <property type="project" value="TreeGrafter"/>
</dbReference>
<keyword evidence="6" id="KW-0511">Multifunctional enzyme</keyword>
<dbReference type="InterPro" id="IPR020841">
    <property type="entry name" value="PKS_Beta-ketoAc_synthase_dom"/>
</dbReference>
<dbReference type="InterPro" id="IPR011032">
    <property type="entry name" value="GroES-like_sf"/>
</dbReference>
<evidence type="ECO:0000259" key="10">
    <source>
        <dbReference type="PROSITE" id="PS52019"/>
    </source>
</evidence>
<dbReference type="GO" id="GO:0016491">
    <property type="term" value="F:oxidoreductase activity"/>
    <property type="evidence" value="ECO:0007669"/>
    <property type="project" value="UniProtKB-KW"/>
</dbReference>
<dbReference type="Gene3D" id="3.40.50.150">
    <property type="entry name" value="Vaccinia Virus protein VP39"/>
    <property type="match status" value="1"/>
</dbReference>
<reference evidence="11" key="1">
    <citation type="submission" date="2021-02" db="EMBL/GenBank/DDBJ databases">
        <authorList>
            <person name="Syme A R."/>
            <person name="Syme A R."/>
            <person name="Moolhuijzen P."/>
        </authorList>
    </citation>
    <scope>NUCLEOTIDE SEQUENCE</scope>
    <source>
        <strain evidence="11">W1-1</strain>
    </source>
</reference>
<dbReference type="Pfam" id="PF08659">
    <property type="entry name" value="KR"/>
    <property type="match status" value="1"/>
</dbReference>
<dbReference type="InterPro" id="IPR001227">
    <property type="entry name" value="Ac_transferase_dom_sf"/>
</dbReference>
<dbReference type="PROSITE" id="PS52004">
    <property type="entry name" value="KS3_2"/>
    <property type="match status" value="1"/>
</dbReference>
<dbReference type="InterPro" id="IPR049552">
    <property type="entry name" value="PKS_DH_N"/>
</dbReference>
<dbReference type="InterPro" id="IPR016039">
    <property type="entry name" value="Thiolase-like"/>
</dbReference>
<feature type="active site" description="Proton donor; for dehydratase activity" evidence="8">
    <location>
        <position position="1228"/>
    </location>
</feature>
<dbReference type="SMART" id="SM00825">
    <property type="entry name" value="PKS_KS"/>
    <property type="match status" value="1"/>
</dbReference>
<evidence type="ECO:0000313" key="11">
    <source>
        <dbReference type="EMBL" id="CAE7174347.1"/>
    </source>
</evidence>
<evidence type="ECO:0000256" key="7">
    <source>
        <dbReference type="ARBA" id="ARBA00023315"/>
    </source>
</evidence>
<dbReference type="InterPro" id="IPR020807">
    <property type="entry name" value="PKS_DH"/>
</dbReference>
<dbReference type="GO" id="GO:1901336">
    <property type="term" value="P:lactone biosynthetic process"/>
    <property type="evidence" value="ECO:0007669"/>
    <property type="project" value="UniProtKB-ARBA"/>
</dbReference>